<evidence type="ECO:0000256" key="1">
    <source>
        <dbReference type="SAM" id="Coils"/>
    </source>
</evidence>
<feature type="compositionally biased region" description="Basic and acidic residues" evidence="2">
    <location>
        <begin position="298"/>
        <end position="313"/>
    </location>
</feature>
<dbReference type="KEGG" id="ffu:CLAFUR5_02779"/>
<keyword evidence="4" id="KW-1185">Reference proteome</keyword>
<dbReference type="Proteomes" id="UP000756132">
    <property type="component" value="Chromosome 2"/>
</dbReference>
<accession>A0A9Q8P5J6</accession>
<feature type="compositionally biased region" description="Acidic residues" evidence="2">
    <location>
        <begin position="130"/>
        <end position="148"/>
    </location>
</feature>
<feature type="region of interest" description="Disordered" evidence="2">
    <location>
        <begin position="287"/>
        <end position="313"/>
    </location>
</feature>
<name>A0A9Q8P5J6_PASFU</name>
<dbReference type="EMBL" id="CP090164">
    <property type="protein sequence ID" value="UJO13832.1"/>
    <property type="molecule type" value="Genomic_DNA"/>
</dbReference>
<evidence type="ECO:0000256" key="2">
    <source>
        <dbReference type="SAM" id="MobiDB-lite"/>
    </source>
</evidence>
<dbReference type="AlphaFoldDB" id="A0A9Q8P5J6"/>
<reference evidence="3" key="2">
    <citation type="journal article" date="2022" name="Microb. Genom.">
        <title>A chromosome-scale genome assembly of the tomato pathogen Cladosporium fulvum reveals a compartmentalized genome architecture and the presence of a dispensable chromosome.</title>
        <authorList>
            <person name="Zaccaron A.Z."/>
            <person name="Chen L.H."/>
            <person name="Samaras A."/>
            <person name="Stergiopoulos I."/>
        </authorList>
    </citation>
    <scope>NUCLEOTIDE SEQUENCE</scope>
    <source>
        <strain evidence="3">Race5_Kim</strain>
    </source>
</reference>
<keyword evidence="1" id="KW-0175">Coiled coil</keyword>
<feature type="region of interest" description="Disordered" evidence="2">
    <location>
        <begin position="179"/>
        <end position="212"/>
    </location>
</feature>
<evidence type="ECO:0000313" key="3">
    <source>
        <dbReference type="EMBL" id="UJO13832.1"/>
    </source>
</evidence>
<gene>
    <name evidence="3" type="ORF">CLAFUR5_02779</name>
</gene>
<feature type="region of interest" description="Disordered" evidence="2">
    <location>
        <begin position="111"/>
        <end position="154"/>
    </location>
</feature>
<sequence>MVLAAQALTGYFDDTRSTPLTNEPASDSVVVTITRVTAAWKDSGTTGLDASKRLGPPEYSDDRADDDTSKYGPGDPTDWRLYLNGSGKPLASQNGRPCRFEFQYRSDAKRTTTVRPRLCLPRVRKPSSATEDDTTDRDSESADDDETVPEAPVCGAGKKLKVARSRRPVFLKKWYRDNNDIENDDDDEEPAKTEPALTAHASTAGTPEEEQHIEANSVEMPQTARDTATEAVANAAQYRAALALWETHAKIEWDQEASHSDAHYTEAWQSKVQRVSQIQMARVQAANAAKQSSADTSSLERKRSADSISDERHTKKRRVDIDLTVDDNDDLVEIKKEDVSVRGGGLHDFAIQQEDNQDIEADQKAVNLELREVLLERKKAELERQLKYTQRRLQASKKIKDEEFIKIED</sequence>
<protein>
    <submittedName>
        <fullName evidence="3">Uncharacterized protein</fullName>
    </submittedName>
</protein>
<reference evidence="3" key="1">
    <citation type="submission" date="2021-12" db="EMBL/GenBank/DDBJ databases">
        <authorList>
            <person name="Zaccaron A."/>
            <person name="Stergiopoulos I."/>
        </authorList>
    </citation>
    <scope>NUCLEOTIDE SEQUENCE</scope>
    <source>
        <strain evidence="3">Race5_Kim</strain>
    </source>
</reference>
<organism evidence="3 4">
    <name type="scientific">Passalora fulva</name>
    <name type="common">Tomato leaf mold</name>
    <name type="synonym">Cladosporium fulvum</name>
    <dbReference type="NCBI Taxonomy" id="5499"/>
    <lineage>
        <taxon>Eukaryota</taxon>
        <taxon>Fungi</taxon>
        <taxon>Dikarya</taxon>
        <taxon>Ascomycota</taxon>
        <taxon>Pezizomycotina</taxon>
        <taxon>Dothideomycetes</taxon>
        <taxon>Dothideomycetidae</taxon>
        <taxon>Mycosphaerellales</taxon>
        <taxon>Mycosphaerellaceae</taxon>
        <taxon>Fulvia</taxon>
    </lineage>
</organism>
<dbReference type="GeneID" id="71982657"/>
<evidence type="ECO:0000313" key="4">
    <source>
        <dbReference type="Proteomes" id="UP000756132"/>
    </source>
</evidence>
<proteinExistence type="predicted"/>
<feature type="compositionally biased region" description="Acidic residues" evidence="2">
    <location>
        <begin position="180"/>
        <end position="189"/>
    </location>
</feature>
<feature type="region of interest" description="Disordered" evidence="2">
    <location>
        <begin position="44"/>
        <end position="78"/>
    </location>
</feature>
<feature type="coiled-coil region" evidence="1">
    <location>
        <begin position="365"/>
        <end position="399"/>
    </location>
</feature>
<dbReference type="RefSeq" id="XP_047758198.1">
    <property type="nucleotide sequence ID" value="XM_047901927.1"/>
</dbReference>
<feature type="compositionally biased region" description="Basic and acidic residues" evidence="2">
    <location>
        <begin position="60"/>
        <end position="69"/>
    </location>
</feature>